<evidence type="ECO:0000256" key="2">
    <source>
        <dbReference type="SAM" id="Phobius"/>
    </source>
</evidence>
<comment type="caution">
    <text evidence="3">The sequence shown here is derived from an EMBL/GenBank/DDBJ whole genome shotgun (WGS) entry which is preliminary data.</text>
</comment>
<feature type="transmembrane region" description="Helical" evidence="2">
    <location>
        <begin position="71"/>
        <end position="89"/>
    </location>
</feature>
<proteinExistence type="predicted"/>
<name>A0A087EBG0_9BIFI</name>
<evidence type="ECO:0000256" key="1">
    <source>
        <dbReference type="SAM" id="MobiDB-lite"/>
    </source>
</evidence>
<protein>
    <submittedName>
        <fullName evidence="3">Uncharacterized protein</fullName>
    </submittedName>
</protein>
<reference evidence="3 4" key="1">
    <citation type="submission" date="2014-03" db="EMBL/GenBank/DDBJ databases">
        <title>Genomics of Bifidobacteria.</title>
        <authorList>
            <person name="Ventura M."/>
            <person name="Milani C."/>
            <person name="Lugli G.A."/>
        </authorList>
    </citation>
    <scope>NUCLEOTIDE SEQUENCE [LARGE SCALE GENOMIC DNA]</scope>
    <source>
        <strain evidence="3 4">JCM 13495</strain>
    </source>
</reference>
<evidence type="ECO:0000313" key="4">
    <source>
        <dbReference type="Proteomes" id="UP000029080"/>
    </source>
</evidence>
<dbReference type="Proteomes" id="UP000029080">
    <property type="component" value="Unassembled WGS sequence"/>
</dbReference>
<sequence>MISKYQQRESEKVTYAGQSDADWPIRVRKFVPQKFRQETITDSWKTTGWSTLGLVVIPAVIVYFFPNPSLIFFWVLLILMYIWILFQSWSTTLRDIRKLSLAREGYVIGRKEILNAYRNQGLRQIALLPSTLALSSRDGGEDGWYEESYPVHSFWFYDDGQKHSYVLFWRNVDYYDRAGDPKDFYQVASDLNNSEVMNGREYRKRMKAELEKRRKKSITEKTDDLRKSLGKFGSRMNTLPAEQVASMLRDFDGTDIRMQPCVLEIEGLKARLILDPNAPKLSHSQAHVDANIRPGGKYPTRLMDTFSPQEQREEWKRAQRHRDAPLYQW</sequence>
<keyword evidence="4" id="KW-1185">Reference proteome</keyword>
<gene>
    <name evidence="3" type="ORF">BITS_1644</name>
</gene>
<keyword evidence="2" id="KW-1133">Transmembrane helix</keyword>
<dbReference type="EMBL" id="JGZU01000016">
    <property type="protein sequence ID" value="KFJ05111.1"/>
    <property type="molecule type" value="Genomic_DNA"/>
</dbReference>
<dbReference type="AlphaFoldDB" id="A0A087EBG0"/>
<keyword evidence="2" id="KW-0812">Transmembrane</keyword>
<feature type="transmembrane region" description="Helical" evidence="2">
    <location>
        <begin position="46"/>
        <end position="65"/>
    </location>
</feature>
<evidence type="ECO:0000313" key="3">
    <source>
        <dbReference type="EMBL" id="KFJ05111.1"/>
    </source>
</evidence>
<organism evidence="3 4">
    <name type="scientific">Bifidobacterium tsurumiense</name>
    <dbReference type="NCBI Taxonomy" id="356829"/>
    <lineage>
        <taxon>Bacteria</taxon>
        <taxon>Bacillati</taxon>
        <taxon>Actinomycetota</taxon>
        <taxon>Actinomycetes</taxon>
        <taxon>Bifidobacteriales</taxon>
        <taxon>Bifidobacteriaceae</taxon>
        <taxon>Bifidobacterium</taxon>
    </lineage>
</organism>
<dbReference type="eggNOG" id="ENOG5032006">
    <property type="taxonomic scope" value="Bacteria"/>
</dbReference>
<feature type="region of interest" description="Disordered" evidence="1">
    <location>
        <begin position="305"/>
        <end position="329"/>
    </location>
</feature>
<feature type="compositionally biased region" description="Basic and acidic residues" evidence="1">
    <location>
        <begin position="310"/>
        <end position="329"/>
    </location>
</feature>
<accession>A0A087EBG0</accession>
<keyword evidence="2" id="KW-0472">Membrane</keyword>